<dbReference type="InterPro" id="IPR002347">
    <property type="entry name" value="SDR_fam"/>
</dbReference>
<dbReference type="InterPro" id="IPR036291">
    <property type="entry name" value="NAD(P)-bd_dom_sf"/>
</dbReference>
<dbReference type="InterPro" id="IPR050259">
    <property type="entry name" value="SDR"/>
</dbReference>
<evidence type="ECO:0000313" key="4">
    <source>
        <dbReference type="Proteomes" id="UP001271769"/>
    </source>
</evidence>
<evidence type="ECO:0000256" key="2">
    <source>
        <dbReference type="SAM" id="SignalP"/>
    </source>
</evidence>
<dbReference type="Gene3D" id="3.40.50.720">
    <property type="entry name" value="NAD(P)-binding Rossmann-like Domain"/>
    <property type="match status" value="1"/>
</dbReference>
<dbReference type="PANTHER" id="PTHR42879">
    <property type="entry name" value="3-OXOACYL-(ACYL-CARRIER-PROTEIN) REDUCTASE"/>
    <property type="match status" value="1"/>
</dbReference>
<reference evidence="3 4" key="1">
    <citation type="journal article" date="2013" name="Antonie Van Leeuwenhoek">
        <title>Dongia rigui sp. nov., isolated from freshwater of a large wetland in Korea.</title>
        <authorList>
            <person name="Baik K.S."/>
            <person name="Hwang Y.M."/>
            <person name="Choi J.S."/>
            <person name="Kwon J."/>
            <person name="Seong C.N."/>
        </authorList>
    </citation>
    <scope>NUCLEOTIDE SEQUENCE [LARGE SCALE GENOMIC DNA]</scope>
    <source>
        <strain evidence="3 4">04SU4-P</strain>
    </source>
</reference>
<feature type="signal peptide" evidence="2">
    <location>
        <begin position="1"/>
        <end position="28"/>
    </location>
</feature>
<organism evidence="3 4">
    <name type="scientific">Dongia rigui</name>
    <dbReference type="NCBI Taxonomy" id="940149"/>
    <lineage>
        <taxon>Bacteria</taxon>
        <taxon>Pseudomonadati</taxon>
        <taxon>Pseudomonadota</taxon>
        <taxon>Alphaproteobacteria</taxon>
        <taxon>Rhodospirillales</taxon>
        <taxon>Dongiaceae</taxon>
        <taxon>Dongia</taxon>
    </lineage>
</organism>
<evidence type="ECO:0000256" key="1">
    <source>
        <dbReference type="ARBA" id="ARBA00006484"/>
    </source>
</evidence>
<dbReference type="EMBL" id="JAXCLX010000005">
    <property type="protein sequence ID" value="MDY0874449.1"/>
    <property type="molecule type" value="Genomic_DNA"/>
</dbReference>
<accession>A0ABU5E4P6</accession>
<dbReference type="Pfam" id="PF13561">
    <property type="entry name" value="adh_short_C2"/>
    <property type="match status" value="1"/>
</dbReference>
<evidence type="ECO:0000313" key="3">
    <source>
        <dbReference type="EMBL" id="MDY0874449.1"/>
    </source>
</evidence>
<comment type="caution">
    <text evidence="3">The sequence shown here is derived from an EMBL/GenBank/DDBJ whole genome shotgun (WGS) entry which is preliminary data.</text>
</comment>
<dbReference type="PANTHER" id="PTHR42879:SF6">
    <property type="entry name" value="NADPH-DEPENDENT REDUCTASE BACG"/>
    <property type="match status" value="1"/>
</dbReference>
<dbReference type="PRINTS" id="PR00081">
    <property type="entry name" value="GDHRDH"/>
</dbReference>
<keyword evidence="4" id="KW-1185">Reference proteome</keyword>
<sequence>MDLGIAGKRALILGASQGLGAASAAALAAEGVAVTLLARSAAKLQDRVAEIAATGGIAISLVADLTRSADLAPILGDALGYDILVLNSPPPPPVKAGAVDRSVWSQQFDAMFLNQIDLTAHLVKGMTGRGWGRIVSIASTSVQEPIPGLVYSNALRAGLQGYLKSLSDEVAAQGVTVNTVAPGSFATERTHSLDAAFAQRSGRSHEDVAAEGAAGIPARRYGAPAEFGAMVAFLCGQVSSYTTGAFFRVDGGSSRGGI</sequence>
<dbReference type="Proteomes" id="UP001271769">
    <property type="component" value="Unassembled WGS sequence"/>
</dbReference>
<comment type="similarity">
    <text evidence="1">Belongs to the short-chain dehydrogenases/reductases (SDR) family.</text>
</comment>
<gene>
    <name evidence="3" type="ORF">SMD31_21090</name>
</gene>
<dbReference type="SUPFAM" id="SSF51735">
    <property type="entry name" value="NAD(P)-binding Rossmann-fold domains"/>
    <property type="match status" value="1"/>
</dbReference>
<feature type="chain" id="PRO_5046236706" evidence="2">
    <location>
        <begin position="29"/>
        <end position="258"/>
    </location>
</feature>
<name>A0ABU5E4P6_9PROT</name>
<proteinExistence type="inferred from homology"/>
<keyword evidence="2" id="KW-0732">Signal</keyword>
<protein>
    <submittedName>
        <fullName evidence="3">SDR family oxidoreductase</fullName>
    </submittedName>
</protein>
<dbReference type="RefSeq" id="WP_320502919.1">
    <property type="nucleotide sequence ID" value="NZ_JAXCLX010000005.1"/>
</dbReference>